<dbReference type="SMART" id="SM00857">
    <property type="entry name" value="Resolvase"/>
    <property type="match status" value="1"/>
</dbReference>
<dbReference type="PATRIC" id="fig|1217648.3.peg.3302"/>
<protein>
    <recommendedName>
        <fullName evidence="7">Resolvase/invertase-type recombinase catalytic domain-containing protein</fullName>
    </recommendedName>
</protein>
<dbReference type="SUPFAM" id="SSF53041">
    <property type="entry name" value="Resolvase-like"/>
    <property type="match status" value="1"/>
</dbReference>
<name>N9F6P8_9GAMM</name>
<evidence type="ECO:0000256" key="3">
    <source>
        <dbReference type="ARBA" id="ARBA00023125"/>
    </source>
</evidence>
<keyword evidence="4" id="KW-0233">DNA recombination</keyword>
<dbReference type="Proteomes" id="UP000017670">
    <property type="component" value="Unassembled WGS sequence"/>
</dbReference>
<dbReference type="HOGENOM" id="CLU_010686_8_3_6"/>
<dbReference type="InterPro" id="IPR006118">
    <property type="entry name" value="Recombinase_CS"/>
</dbReference>
<organism evidence="8 9">
    <name type="scientific">Acinetobacter beijerinckii CIP 110307</name>
    <dbReference type="NCBI Taxonomy" id="1217648"/>
    <lineage>
        <taxon>Bacteria</taxon>
        <taxon>Pseudomonadati</taxon>
        <taxon>Pseudomonadota</taxon>
        <taxon>Gammaproteobacteria</taxon>
        <taxon>Moraxellales</taxon>
        <taxon>Moraxellaceae</taxon>
        <taxon>Acinetobacter</taxon>
    </lineage>
</organism>
<dbReference type="GeneID" id="29858287"/>
<evidence type="ECO:0000256" key="4">
    <source>
        <dbReference type="ARBA" id="ARBA00023172"/>
    </source>
</evidence>
<keyword evidence="2" id="KW-0229">DNA integration</keyword>
<evidence type="ECO:0000259" key="7">
    <source>
        <dbReference type="PROSITE" id="PS51736"/>
    </source>
</evidence>
<evidence type="ECO:0000313" key="9">
    <source>
        <dbReference type="Proteomes" id="UP000017670"/>
    </source>
</evidence>
<evidence type="ECO:0000256" key="5">
    <source>
        <dbReference type="PIRSR" id="PIRSR606118-50"/>
    </source>
</evidence>
<accession>N9F6P8</accession>
<dbReference type="GO" id="GO:0015074">
    <property type="term" value="P:DNA integration"/>
    <property type="evidence" value="ECO:0007669"/>
    <property type="project" value="UniProtKB-KW"/>
</dbReference>
<comment type="caution">
    <text evidence="8">The sequence shown here is derived from an EMBL/GenBank/DDBJ whole genome shotgun (WGS) entry which is preliminary data.</text>
</comment>
<dbReference type="PANTHER" id="PTHR30461:SF26">
    <property type="entry name" value="RESOLVASE HOMOLOG YNEB"/>
    <property type="match status" value="1"/>
</dbReference>
<feature type="domain" description="Resolvase/invertase-type recombinase catalytic" evidence="7">
    <location>
        <begin position="11"/>
        <end position="150"/>
    </location>
</feature>
<dbReference type="InterPro" id="IPR050639">
    <property type="entry name" value="SSR_resolvase"/>
</dbReference>
<dbReference type="InterPro" id="IPR006119">
    <property type="entry name" value="Resolv_N"/>
</dbReference>
<dbReference type="GO" id="GO:0003677">
    <property type="term" value="F:DNA binding"/>
    <property type="evidence" value="ECO:0007669"/>
    <property type="project" value="UniProtKB-KW"/>
</dbReference>
<dbReference type="InterPro" id="IPR036162">
    <property type="entry name" value="Resolvase-like_N_sf"/>
</dbReference>
<dbReference type="AlphaFoldDB" id="N9F6P8"/>
<dbReference type="GO" id="GO:0000150">
    <property type="term" value="F:DNA strand exchange activity"/>
    <property type="evidence" value="ECO:0007669"/>
    <property type="project" value="InterPro"/>
</dbReference>
<evidence type="ECO:0000256" key="6">
    <source>
        <dbReference type="PROSITE-ProRule" id="PRU10137"/>
    </source>
</evidence>
<dbReference type="Gene3D" id="3.40.50.1390">
    <property type="entry name" value="Resolvase, N-terminal catalytic domain"/>
    <property type="match status" value="1"/>
</dbReference>
<feature type="active site" description="O-(5'-phospho-DNA)-serine intermediate" evidence="5 6">
    <location>
        <position position="19"/>
    </location>
</feature>
<dbReference type="CDD" id="cd03768">
    <property type="entry name" value="SR_ResInv"/>
    <property type="match status" value="1"/>
</dbReference>
<evidence type="ECO:0000256" key="2">
    <source>
        <dbReference type="ARBA" id="ARBA00022908"/>
    </source>
</evidence>
<dbReference type="EMBL" id="APQL01000013">
    <property type="protein sequence ID" value="ENW02990.1"/>
    <property type="molecule type" value="Genomic_DNA"/>
</dbReference>
<dbReference type="Pfam" id="PF00239">
    <property type="entry name" value="Resolvase"/>
    <property type="match status" value="1"/>
</dbReference>
<gene>
    <name evidence="8" type="ORF">F933_03396</name>
</gene>
<dbReference type="PROSITE" id="PS00397">
    <property type="entry name" value="RECOMBINASES_1"/>
    <property type="match status" value="1"/>
</dbReference>
<evidence type="ECO:0000313" key="8">
    <source>
        <dbReference type="EMBL" id="ENW02990.1"/>
    </source>
</evidence>
<dbReference type="STRING" id="262668.GCA_000931715_00119"/>
<evidence type="ECO:0000256" key="1">
    <source>
        <dbReference type="ARBA" id="ARBA00009913"/>
    </source>
</evidence>
<proteinExistence type="inferred from homology"/>
<dbReference type="eggNOG" id="COG1961">
    <property type="taxonomic scope" value="Bacteria"/>
</dbReference>
<reference evidence="8 9" key="1">
    <citation type="submission" date="2013-02" db="EMBL/GenBank/DDBJ databases">
        <title>The Genome Sequence of Acinetobacter beijerinckii CIP 110307.</title>
        <authorList>
            <consortium name="The Broad Institute Genome Sequencing Platform"/>
            <consortium name="The Broad Institute Genome Sequencing Center for Infectious Disease"/>
            <person name="Cerqueira G."/>
            <person name="Feldgarden M."/>
            <person name="Courvalin P."/>
            <person name="Perichon B."/>
            <person name="Grillot-Courvalin C."/>
            <person name="Clermont D."/>
            <person name="Rocha E."/>
            <person name="Yoon E.-J."/>
            <person name="Nemec A."/>
            <person name="Walker B."/>
            <person name="Young S.K."/>
            <person name="Zeng Q."/>
            <person name="Gargeya S."/>
            <person name="Fitzgerald M."/>
            <person name="Haas B."/>
            <person name="Abouelleil A."/>
            <person name="Alvarado L."/>
            <person name="Arachchi H.M."/>
            <person name="Berlin A.M."/>
            <person name="Chapman S.B."/>
            <person name="Dewar J."/>
            <person name="Goldberg J."/>
            <person name="Griggs A."/>
            <person name="Gujja S."/>
            <person name="Hansen M."/>
            <person name="Howarth C."/>
            <person name="Imamovic A."/>
            <person name="Larimer J."/>
            <person name="McCowan C."/>
            <person name="Murphy C."/>
            <person name="Neiman D."/>
            <person name="Pearson M."/>
            <person name="Priest M."/>
            <person name="Roberts A."/>
            <person name="Saif S."/>
            <person name="Shea T."/>
            <person name="Sisk P."/>
            <person name="Sykes S."/>
            <person name="Wortman J."/>
            <person name="Nusbaum C."/>
            <person name="Birren B."/>
        </authorList>
    </citation>
    <scope>NUCLEOTIDE SEQUENCE [LARGE SCALE GENOMIC DNA]</scope>
    <source>
        <strain evidence="8 9">CIP 110307</strain>
    </source>
</reference>
<sequence length="230" mass="26966">MKKEDNEPRGFKVGYARVSSEDQNLDRQLETFKNLGLDKVFFEKVQGDKEDKDRPELIKFMDYLKSGDTAYFASFDRLSRKNLRLLSLIEEIKSKGVSIHFVEERIYLSPTIENPYDELNANIFAAFSDFFKKQLKVRQKEGIKAAREAKPDLYQGRKTALSLRVRKNILTKIILKQSSYAEIQARYSISRSTAWRVAYKDESLVKLRQECLKLRYENELKKLAQKKSKT</sequence>
<keyword evidence="9" id="KW-1185">Reference proteome</keyword>
<dbReference type="PANTHER" id="PTHR30461">
    <property type="entry name" value="DNA-INVERTASE FROM LAMBDOID PROPHAGE"/>
    <property type="match status" value="1"/>
</dbReference>
<comment type="similarity">
    <text evidence="1">Belongs to the site-specific recombinase resolvase family.</text>
</comment>
<dbReference type="RefSeq" id="WP_005063410.1">
    <property type="nucleotide sequence ID" value="NZ_KB849767.1"/>
</dbReference>
<keyword evidence="3" id="KW-0238">DNA-binding</keyword>
<dbReference type="PROSITE" id="PS51736">
    <property type="entry name" value="RECOMBINASES_3"/>
    <property type="match status" value="1"/>
</dbReference>